<dbReference type="GO" id="GO:0016020">
    <property type="term" value="C:membrane"/>
    <property type="evidence" value="ECO:0007669"/>
    <property type="project" value="UniProtKB-SubCell"/>
</dbReference>
<feature type="transmembrane region" description="Helical" evidence="5">
    <location>
        <begin position="416"/>
        <end position="434"/>
    </location>
</feature>
<comment type="caution">
    <text evidence="6">The sequence shown here is derived from an EMBL/GenBank/DDBJ whole genome shotgun (WGS) entry which is preliminary data.</text>
</comment>
<feature type="transmembrane region" description="Helical" evidence="5">
    <location>
        <begin position="348"/>
        <end position="374"/>
    </location>
</feature>
<feature type="transmembrane region" description="Helical" evidence="5">
    <location>
        <begin position="23"/>
        <end position="44"/>
    </location>
</feature>
<feature type="transmembrane region" description="Helical" evidence="5">
    <location>
        <begin position="152"/>
        <end position="172"/>
    </location>
</feature>
<organism evidence="6 7">
    <name type="scientific">Hyphodiscus hymeniophilus</name>
    <dbReference type="NCBI Taxonomy" id="353542"/>
    <lineage>
        <taxon>Eukaryota</taxon>
        <taxon>Fungi</taxon>
        <taxon>Dikarya</taxon>
        <taxon>Ascomycota</taxon>
        <taxon>Pezizomycotina</taxon>
        <taxon>Leotiomycetes</taxon>
        <taxon>Helotiales</taxon>
        <taxon>Hyphodiscaceae</taxon>
        <taxon>Hyphodiscus</taxon>
    </lineage>
</organism>
<proteinExistence type="predicted"/>
<keyword evidence="3 5" id="KW-1133">Transmembrane helix</keyword>
<feature type="transmembrane region" description="Helical" evidence="5">
    <location>
        <begin position="64"/>
        <end position="81"/>
    </location>
</feature>
<dbReference type="PANTHER" id="PTHR23294">
    <property type="entry name" value="ET TRANSLATION PRODUCT-RELATED"/>
    <property type="match status" value="1"/>
</dbReference>
<sequence>MSSERSAEVEFVKLPFLRRNNPFIQVLLSGACLFCNPGLYLAITGLGAGGGKVSSTTMADISNGVLYGLFTFSAILGGTMINVFGPRITMMFGVTGYPIYIGSLWYFDVHGKLWFPVFAGAYLGITAGCLWSVAGFMGNAYAEESQKGTWRAIQWTCNASGATIGGLVALGINLNTTRESVPHSVYIVFIILQICSVGFAALMLPPKALRRKDGTALAEFKPVTLIESLSGLGKLFGDYRILLMLPTFYAGEVFLVLQSSINAYAYNLRTRSLNNVLTNIVQIPFTILVGTLLDSKKLGSRRRRGMIVVIIDAVFITGTYIAQTIWLASWKFDRNIAGPSIDWTDSSYPGAVIIYLCYGAQYGMFQNTVLWLLGSLTNQPSRLGHMAGLFVSVLSAGTASAFGIDSTKTPYERENGAYFALATISWPILFYIAWKCTTDSNYFHEEGVGIPVHVQLEHDKMAGVIDGEAVEEKLHSQPVAERSAIGKEEKLLKSAI</sequence>
<dbReference type="OrthoDB" id="196103at2759"/>
<dbReference type="EMBL" id="VNKQ01000005">
    <property type="protein sequence ID" value="KAG0650898.1"/>
    <property type="molecule type" value="Genomic_DNA"/>
</dbReference>
<dbReference type="InterPro" id="IPR036259">
    <property type="entry name" value="MFS_trans_sf"/>
</dbReference>
<dbReference type="InterPro" id="IPR051617">
    <property type="entry name" value="UNC-93-like_regulator"/>
</dbReference>
<evidence type="ECO:0000256" key="1">
    <source>
        <dbReference type="ARBA" id="ARBA00004141"/>
    </source>
</evidence>
<feature type="transmembrane region" description="Helical" evidence="5">
    <location>
        <begin position="184"/>
        <end position="204"/>
    </location>
</feature>
<accession>A0A9P6VNR9</accession>
<dbReference type="Proteomes" id="UP000785200">
    <property type="component" value="Unassembled WGS sequence"/>
</dbReference>
<name>A0A9P6VNR9_9HELO</name>
<keyword evidence="7" id="KW-1185">Reference proteome</keyword>
<feature type="transmembrane region" description="Helical" evidence="5">
    <location>
        <begin position="241"/>
        <end position="261"/>
    </location>
</feature>
<evidence type="ECO:0000313" key="6">
    <source>
        <dbReference type="EMBL" id="KAG0650898.1"/>
    </source>
</evidence>
<feature type="transmembrane region" description="Helical" evidence="5">
    <location>
        <begin position="113"/>
        <end position="140"/>
    </location>
</feature>
<feature type="transmembrane region" description="Helical" evidence="5">
    <location>
        <begin position="386"/>
        <end position="404"/>
    </location>
</feature>
<dbReference type="InterPro" id="IPR011701">
    <property type="entry name" value="MFS"/>
</dbReference>
<evidence type="ECO:0000313" key="7">
    <source>
        <dbReference type="Proteomes" id="UP000785200"/>
    </source>
</evidence>
<dbReference type="AlphaFoldDB" id="A0A9P6VNR9"/>
<dbReference type="GO" id="GO:0022857">
    <property type="term" value="F:transmembrane transporter activity"/>
    <property type="evidence" value="ECO:0007669"/>
    <property type="project" value="InterPro"/>
</dbReference>
<comment type="subcellular location">
    <subcellularLocation>
        <location evidence="1">Membrane</location>
        <topology evidence="1">Multi-pass membrane protein</topology>
    </subcellularLocation>
</comment>
<evidence type="ECO:0008006" key="8">
    <source>
        <dbReference type="Google" id="ProtNLM"/>
    </source>
</evidence>
<dbReference type="Pfam" id="PF07690">
    <property type="entry name" value="MFS_1"/>
    <property type="match status" value="1"/>
</dbReference>
<dbReference type="Gene3D" id="1.20.1250.20">
    <property type="entry name" value="MFS general substrate transporter like domains"/>
    <property type="match status" value="1"/>
</dbReference>
<evidence type="ECO:0000256" key="3">
    <source>
        <dbReference type="ARBA" id="ARBA00022989"/>
    </source>
</evidence>
<evidence type="ECO:0000256" key="4">
    <source>
        <dbReference type="ARBA" id="ARBA00023136"/>
    </source>
</evidence>
<keyword evidence="4 5" id="KW-0472">Membrane</keyword>
<gene>
    <name evidence="6" type="ORF">D0Z07_2477</name>
</gene>
<dbReference type="PANTHER" id="PTHR23294:SF59">
    <property type="entry name" value="UNC93-LIKE PROTEIN C922.05C"/>
    <property type="match status" value="1"/>
</dbReference>
<feature type="transmembrane region" description="Helical" evidence="5">
    <location>
        <begin position="305"/>
        <end position="328"/>
    </location>
</feature>
<dbReference type="PROSITE" id="PS51257">
    <property type="entry name" value="PROKAR_LIPOPROTEIN"/>
    <property type="match status" value="1"/>
</dbReference>
<dbReference type="SUPFAM" id="SSF103473">
    <property type="entry name" value="MFS general substrate transporter"/>
    <property type="match status" value="1"/>
</dbReference>
<keyword evidence="2 5" id="KW-0812">Transmembrane</keyword>
<evidence type="ECO:0000256" key="2">
    <source>
        <dbReference type="ARBA" id="ARBA00022692"/>
    </source>
</evidence>
<reference evidence="6" key="1">
    <citation type="submission" date="2019-07" db="EMBL/GenBank/DDBJ databases">
        <title>Hyphodiscus hymeniophilus genome sequencing and assembly.</title>
        <authorList>
            <person name="Kramer G."/>
            <person name="Nodwell J."/>
        </authorList>
    </citation>
    <scope>NUCLEOTIDE SEQUENCE</scope>
    <source>
        <strain evidence="6">ATCC 34498</strain>
    </source>
</reference>
<protein>
    <recommendedName>
        <fullName evidence="8">MFS general substrate transporter</fullName>
    </recommendedName>
</protein>
<evidence type="ECO:0000256" key="5">
    <source>
        <dbReference type="SAM" id="Phobius"/>
    </source>
</evidence>